<protein>
    <submittedName>
        <fullName evidence="1">Uncharacterized protein</fullName>
    </submittedName>
</protein>
<accession>A0ABV0DP11</accession>
<evidence type="ECO:0000313" key="2">
    <source>
        <dbReference type="Proteomes" id="UP001424532"/>
    </source>
</evidence>
<organism evidence="1 2">
    <name type="scientific">Pseudomonas sichuanensis</name>
    <dbReference type="NCBI Taxonomy" id="2213015"/>
    <lineage>
        <taxon>Bacteria</taxon>
        <taxon>Pseudomonadati</taxon>
        <taxon>Pseudomonadota</taxon>
        <taxon>Gammaproteobacteria</taxon>
        <taxon>Pseudomonadales</taxon>
        <taxon>Pseudomonadaceae</taxon>
        <taxon>Pseudomonas</taxon>
    </lineage>
</organism>
<gene>
    <name evidence="1" type="ORF">ABFE88_23550</name>
</gene>
<keyword evidence="2" id="KW-1185">Reference proteome</keyword>
<dbReference type="Proteomes" id="UP001424532">
    <property type="component" value="Unassembled WGS sequence"/>
</dbReference>
<name>A0ABV0DP11_9PSED</name>
<dbReference type="EMBL" id="JBDLYL010000037">
    <property type="protein sequence ID" value="MEN8642632.1"/>
    <property type="molecule type" value="Genomic_DNA"/>
</dbReference>
<proteinExistence type="predicted"/>
<reference evidence="1 2" key="1">
    <citation type="submission" date="2024-05" db="EMBL/GenBank/DDBJ databases">
        <title>Sequence of Lycoming College course isolates.</title>
        <authorList>
            <person name="Reigle C.A."/>
            <person name="Newman J.D."/>
        </authorList>
    </citation>
    <scope>NUCLEOTIDE SEQUENCE [LARGE SCALE GENOMIC DNA]</scope>
    <source>
        <strain evidence="1 2">CAR-09</strain>
    </source>
</reference>
<comment type="caution">
    <text evidence="1">The sequence shown here is derived from an EMBL/GenBank/DDBJ whole genome shotgun (WGS) entry which is preliminary data.</text>
</comment>
<sequence>MRKIATIALLAAASVLQVAYGQEHAQRDVAEREAISPFAPLNAVPAMSIHLASLGVPRMACPKGTFRTPMGHCQPSFDFD</sequence>
<evidence type="ECO:0000313" key="1">
    <source>
        <dbReference type="EMBL" id="MEN8642632.1"/>
    </source>
</evidence>
<dbReference type="RefSeq" id="WP_347151524.1">
    <property type="nucleotide sequence ID" value="NZ_JBDLYL010000037.1"/>
</dbReference>